<dbReference type="PROSITE" id="PS50883">
    <property type="entry name" value="EAL"/>
    <property type="match status" value="1"/>
</dbReference>
<keyword evidence="5" id="KW-1185">Reference proteome</keyword>
<gene>
    <name evidence="4" type="ORF">D8M06_12430</name>
</gene>
<dbReference type="Pfam" id="PF00990">
    <property type="entry name" value="GGDEF"/>
    <property type="match status" value="1"/>
</dbReference>
<feature type="domain" description="GGDEF" evidence="3">
    <location>
        <begin position="97"/>
        <end position="229"/>
    </location>
</feature>
<dbReference type="InterPro" id="IPR029787">
    <property type="entry name" value="Nucleotide_cyclase"/>
</dbReference>
<feature type="transmembrane region" description="Helical" evidence="1">
    <location>
        <begin position="7"/>
        <end position="25"/>
    </location>
</feature>
<evidence type="ECO:0000259" key="3">
    <source>
        <dbReference type="PROSITE" id="PS50887"/>
    </source>
</evidence>
<reference evidence="4 5" key="1">
    <citation type="journal article" date="2016" name="Int. J. Syst. Evol. Microbiol.">
        <title>Oceanobacillus halophilus sp. nov., a novel moderately halophilic bacterium from a hypersaline lake.</title>
        <authorList>
            <person name="Amoozegar M.A."/>
            <person name="Bagheri M."/>
            <person name="Makhdoumi A."/>
            <person name="Nikou M.M."/>
            <person name="Fazeli S.A.S."/>
            <person name="Schumann P."/>
            <person name="Sproer C."/>
            <person name="Sanchez-Porro C."/>
            <person name="Ventosa A."/>
        </authorList>
    </citation>
    <scope>NUCLEOTIDE SEQUENCE [LARGE SCALE GENOMIC DNA]</scope>
    <source>
        <strain evidence="4 5">DSM 23996</strain>
    </source>
</reference>
<keyword evidence="1" id="KW-0472">Membrane</keyword>
<dbReference type="PANTHER" id="PTHR44757">
    <property type="entry name" value="DIGUANYLATE CYCLASE DGCP"/>
    <property type="match status" value="1"/>
</dbReference>
<accession>A0A495A2Y6</accession>
<comment type="caution">
    <text evidence="4">The sequence shown here is derived from an EMBL/GenBank/DDBJ whole genome shotgun (WGS) entry which is preliminary data.</text>
</comment>
<dbReference type="PROSITE" id="PS50887">
    <property type="entry name" value="GGDEF"/>
    <property type="match status" value="1"/>
</dbReference>
<dbReference type="NCBIfam" id="TIGR00254">
    <property type="entry name" value="GGDEF"/>
    <property type="match status" value="1"/>
</dbReference>
<dbReference type="SUPFAM" id="SSF55073">
    <property type="entry name" value="Nucleotide cyclase"/>
    <property type="match status" value="1"/>
</dbReference>
<dbReference type="InterPro" id="IPR035919">
    <property type="entry name" value="EAL_sf"/>
</dbReference>
<evidence type="ECO:0000313" key="4">
    <source>
        <dbReference type="EMBL" id="RKQ32467.1"/>
    </source>
</evidence>
<dbReference type="Proteomes" id="UP000269301">
    <property type="component" value="Unassembled WGS sequence"/>
</dbReference>
<dbReference type="InterPro" id="IPR043128">
    <property type="entry name" value="Rev_trsase/Diguanyl_cyclase"/>
</dbReference>
<protein>
    <submittedName>
        <fullName evidence="4">EAL domain-containing protein</fullName>
    </submittedName>
</protein>
<evidence type="ECO:0000259" key="2">
    <source>
        <dbReference type="PROSITE" id="PS50883"/>
    </source>
</evidence>
<evidence type="ECO:0000313" key="5">
    <source>
        <dbReference type="Proteomes" id="UP000269301"/>
    </source>
</evidence>
<dbReference type="PANTHER" id="PTHR44757:SF2">
    <property type="entry name" value="BIOFILM ARCHITECTURE MAINTENANCE PROTEIN MBAA"/>
    <property type="match status" value="1"/>
</dbReference>
<dbReference type="InterPro" id="IPR001633">
    <property type="entry name" value="EAL_dom"/>
</dbReference>
<name>A0A495A2Y6_9BACI</name>
<dbReference type="FunFam" id="3.30.70.270:FF:000001">
    <property type="entry name" value="Diguanylate cyclase domain protein"/>
    <property type="match status" value="1"/>
</dbReference>
<dbReference type="OrthoDB" id="9759607at2"/>
<dbReference type="SMART" id="SM00267">
    <property type="entry name" value="GGDEF"/>
    <property type="match status" value="1"/>
</dbReference>
<sequence>MSYKGRIIGFILILINGIIVSTYSYTSTGSMELNNVVASLIQLPLGWFIGKQFDKVHYLNNKLQNMAYHDYLTNLPNRLYLANVFKETMENAENEKKELAILYMDLDRFKSINDTMGHDVGDQLLVQVSNRLVANVRKQDVVARQGGDEFIILLNDVDKTQVKEVADQILHSFAAPFTLNKEDFYTSPSIGISLFPEDGQDINLLSKNADAAMYLSKKRGRNNYQFYNNEEKDILDRKFILEQGLTRALLNNEFLLYYQPKVDLETNTIYGAEALIRWDHPEYGLISPFEFIPIAEEAGYIIPIGKWVIESACKQAALWQKQGISLNIAVNVSAKQFQDKRFVKIVEDTLNNYQLAPGLLELEITESVMQDVEESYSMLQQLKSIGVKTSIDDFGTGYSSLNILNSVSIDYVKIDKSFIDDMLTNSSTASLVKTIIQIGSNLNFELIAEGIEQESQTNFLIQHGCHLGQGYLYSPPLPLEEMDKVIQKQQERLLSSAF</sequence>
<dbReference type="CDD" id="cd01949">
    <property type="entry name" value="GGDEF"/>
    <property type="match status" value="1"/>
</dbReference>
<dbReference type="Gene3D" id="3.20.20.450">
    <property type="entry name" value="EAL domain"/>
    <property type="match status" value="1"/>
</dbReference>
<dbReference type="CDD" id="cd01948">
    <property type="entry name" value="EAL"/>
    <property type="match status" value="1"/>
</dbReference>
<dbReference type="InterPro" id="IPR052155">
    <property type="entry name" value="Biofilm_reg_signaling"/>
</dbReference>
<dbReference type="RefSeq" id="WP_121204736.1">
    <property type="nucleotide sequence ID" value="NZ_RBZP01000010.1"/>
</dbReference>
<evidence type="ECO:0000256" key="1">
    <source>
        <dbReference type="SAM" id="Phobius"/>
    </source>
</evidence>
<organism evidence="4 5">
    <name type="scientific">Oceanobacillus halophilus</name>
    <dbReference type="NCBI Taxonomy" id="930130"/>
    <lineage>
        <taxon>Bacteria</taxon>
        <taxon>Bacillati</taxon>
        <taxon>Bacillota</taxon>
        <taxon>Bacilli</taxon>
        <taxon>Bacillales</taxon>
        <taxon>Bacillaceae</taxon>
        <taxon>Oceanobacillus</taxon>
    </lineage>
</organism>
<keyword evidence="1" id="KW-1133">Transmembrane helix</keyword>
<dbReference type="SMART" id="SM00052">
    <property type="entry name" value="EAL"/>
    <property type="match status" value="1"/>
</dbReference>
<dbReference type="FunFam" id="3.20.20.450:FF:000001">
    <property type="entry name" value="Cyclic di-GMP phosphodiesterase yahA"/>
    <property type="match status" value="1"/>
</dbReference>
<dbReference type="InterPro" id="IPR000160">
    <property type="entry name" value="GGDEF_dom"/>
</dbReference>
<dbReference type="EMBL" id="RBZP01000010">
    <property type="protein sequence ID" value="RKQ32467.1"/>
    <property type="molecule type" value="Genomic_DNA"/>
</dbReference>
<keyword evidence="1" id="KW-0812">Transmembrane</keyword>
<proteinExistence type="predicted"/>
<dbReference type="Pfam" id="PF00563">
    <property type="entry name" value="EAL"/>
    <property type="match status" value="1"/>
</dbReference>
<dbReference type="SUPFAM" id="SSF141868">
    <property type="entry name" value="EAL domain-like"/>
    <property type="match status" value="1"/>
</dbReference>
<dbReference type="Gene3D" id="3.30.70.270">
    <property type="match status" value="1"/>
</dbReference>
<dbReference type="AlphaFoldDB" id="A0A495A2Y6"/>
<feature type="domain" description="EAL" evidence="2">
    <location>
        <begin position="238"/>
        <end position="490"/>
    </location>
</feature>